<dbReference type="InterPro" id="IPR029045">
    <property type="entry name" value="ClpP/crotonase-like_dom_sf"/>
</dbReference>
<dbReference type="GO" id="GO:0008236">
    <property type="term" value="F:serine-type peptidase activity"/>
    <property type="evidence" value="ECO:0007669"/>
    <property type="project" value="InterPro"/>
</dbReference>
<feature type="signal peptide" evidence="1">
    <location>
        <begin position="1"/>
        <end position="22"/>
    </location>
</feature>
<dbReference type="GO" id="GO:0004175">
    <property type="term" value="F:endopeptidase activity"/>
    <property type="evidence" value="ECO:0007669"/>
    <property type="project" value="TreeGrafter"/>
</dbReference>
<evidence type="ECO:0000259" key="2">
    <source>
        <dbReference type="PROSITE" id="PS50106"/>
    </source>
</evidence>
<reference evidence="4" key="1">
    <citation type="submission" date="2018-09" db="EMBL/GenBank/DDBJ databases">
        <authorList>
            <person name="Livingstone P.G."/>
            <person name="Whitworth D.E."/>
        </authorList>
    </citation>
    <scope>NUCLEOTIDE SEQUENCE [LARGE SCALE GENOMIC DNA]</scope>
    <source>
        <strain evidence="4">CA054A</strain>
    </source>
</reference>
<dbReference type="Pfam" id="PF03572">
    <property type="entry name" value="Peptidase_S41"/>
    <property type="match status" value="1"/>
</dbReference>
<dbReference type="SUPFAM" id="SSF50156">
    <property type="entry name" value="PDZ domain-like"/>
    <property type="match status" value="1"/>
</dbReference>
<dbReference type="Gene3D" id="3.30.750.44">
    <property type="match status" value="1"/>
</dbReference>
<evidence type="ECO:0000256" key="1">
    <source>
        <dbReference type="SAM" id="SignalP"/>
    </source>
</evidence>
<comment type="caution">
    <text evidence="3">The sequence shown here is derived from an EMBL/GenBank/DDBJ whole genome shotgun (WGS) entry which is preliminary data.</text>
</comment>
<dbReference type="SMART" id="SM00245">
    <property type="entry name" value="TSPc"/>
    <property type="match status" value="1"/>
</dbReference>
<dbReference type="Gene3D" id="2.30.42.10">
    <property type="match status" value="1"/>
</dbReference>
<dbReference type="GO" id="GO:0030288">
    <property type="term" value="C:outer membrane-bounded periplasmic space"/>
    <property type="evidence" value="ECO:0007669"/>
    <property type="project" value="TreeGrafter"/>
</dbReference>
<dbReference type="OrthoDB" id="9758793at2"/>
<feature type="chain" id="PRO_5017347141" description="PDZ domain-containing protein" evidence="1">
    <location>
        <begin position="23"/>
        <end position="395"/>
    </location>
</feature>
<dbReference type="RefSeq" id="WP_120538573.1">
    <property type="nucleotide sequence ID" value="NZ_RAVZ01000002.1"/>
</dbReference>
<evidence type="ECO:0000313" key="3">
    <source>
        <dbReference type="EMBL" id="RKG94054.1"/>
    </source>
</evidence>
<dbReference type="Gene3D" id="3.90.226.10">
    <property type="entry name" value="2-enoyl-CoA Hydratase, Chain A, domain 1"/>
    <property type="match status" value="1"/>
</dbReference>
<dbReference type="EMBL" id="RAVZ01000002">
    <property type="protein sequence ID" value="RKG94054.1"/>
    <property type="molecule type" value="Genomic_DNA"/>
</dbReference>
<sequence>MAVQTARWLAVAGLLMSASVHAAPGPYLKLGDEIVGLVRTRFHDPTKGAAWADAHQGYAADVKDAEDFARRTNAALAELKVSHTTYYPKQSPGHAAVSSIFQGFLKPKKVAATGIGVDVMETPDGFFVRHVFVEGPGAKAGLLRGDRLLTVEGQPFHPWRAFANRTGKATRLTVERTKGAEPLSLTVTPRSMDPRKEWLAYQKASSRVVEHQGRRVAYQHLYSCAGEDHQQLLEETLQDTFADAEALVIDFRDGWGGCSPAFVNLFNPHVPTMVSTGRDGKTQTLAMAWHKPVVLLVNGNSRSGKELVAFAMKRHRLATLVGQRTAGAVMAGGPQKLSNGDLLYLAVMDGTVDGERLEGVGVPVDVEVPDALPYATGVDPQKARALDVAASLVKG</sequence>
<evidence type="ECO:0000313" key="4">
    <source>
        <dbReference type="Proteomes" id="UP000268094"/>
    </source>
</evidence>
<organism evidence="3 4">
    <name type="scientific">Corallococcus terminator</name>
    <dbReference type="NCBI Taxonomy" id="2316733"/>
    <lineage>
        <taxon>Bacteria</taxon>
        <taxon>Pseudomonadati</taxon>
        <taxon>Myxococcota</taxon>
        <taxon>Myxococcia</taxon>
        <taxon>Myxococcales</taxon>
        <taxon>Cystobacterineae</taxon>
        <taxon>Myxococcaceae</taxon>
        <taxon>Corallococcus</taxon>
    </lineage>
</organism>
<feature type="domain" description="PDZ" evidence="2">
    <location>
        <begin position="104"/>
        <end position="178"/>
    </location>
</feature>
<dbReference type="InterPro" id="IPR001478">
    <property type="entry name" value="PDZ"/>
</dbReference>
<dbReference type="SMART" id="SM00228">
    <property type="entry name" value="PDZ"/>
    <property type="match status" value="1"/>
</dbReference>
<dbReference type="CDD" id="cd07562">
    <property type="entry name" value="Peptidase_S41_TRI"/>
    <property type="match status" value="1"/>
</dbReference>
<protein>
    <recommendedName>
        <fullName evidence="2">PDZ domain-containing protein</fullName>
    </recommendedName>
</protein>
<keyword evidence="1" id="KW-0732">Signal</keyword>
<dbReference type="InterPro" id="IPR036034">
    <property type="entry name" value="PDZ_sf"/>
</dbReference>
<dbReference type="GO" id="GO:0006508">
    <property type="term" value="P:proteolysis"/>
    <property type="evidence" value="ECO:0007669"/>
    <property type="project" value="InterPro"/>
</dbReference>
<gene>
    <name evidence="3" type="ORF">D7V88_00375</name>
</gene>
<dbReference type="PROSITE" id="PS50106">
    <property type="entry name" value="PDZ"/>
    <property type="match status" value="1"/>
</dbReference>
<dbReference type="InterPro" id="IPR005151">
    <property type="entry name" value="Tail-specific_protease"/>
</dbReference>
<name>A0A3A8JNY0_9BACT</name>
<accession>A0A3A8JNY0</accession>
<keyword evidence="4" id="KW-1185">Reference proteome</keyword>
<dbReference type="PANTHER" id="PTHR32060:SF30">
    <property type="entry name" value="CARBOXY-TERMINAL PROCESSING PROTEASE CTPA"/>
    <property type="match status" value="1"/>
</dbReference>
<dbReference type="AlphaFoldDB" id="A0A3A8JNY0"/>
<dbReference type="PANTHER" id="PTHR32060">
    <property type="entry name" value="TAIL-SPECIFIC PROTEASE"/>
    <property type="match status" value="1"/>
</dbReference>
<dbReference type="GO" id="GO:0007165">
    <property type="term" value="P:signal transduction"/>
    <property type="evidence" value="ECO:0007669"/>
    <property type="project" value="TreeGrafter"/>
</dbReference>
<dbReference type="Proteomes" id="UP000268094">
    <property type="component" value="Unassembled WGS sequence"/>
</dbReference>
<dbReference type="SUPFAM" id="SSF52096">
    <property type="entry name" value="ClpP/crotonase"/>
    <property type="match status" value="1"/>
</dbReference>
<proteinExistence type="predicted"/>